<name>A0A261FA91_9BIFI</name>
<reference evidence="2 3" key="1">
    <citation type="journal article" date="2017" name="BMC Genomics">
        <title>Comparative genomic and phylogenomic analyses of the Bifidobacteriaceae family.</title>
        <authorList>
            <person name="Lugli G.A."/>
            <person name="Milani C."/>
            <person name="Turroni F."/>
            <person name="Duranti S."/>
            <person name="Mancabelli L."/>
            <person name="Mangifesta M."/>
            <person name="Ferrario C."/>
            <person name="Modesto M."/>
            <person name="Mattarelli P."/>
            <person name="Jiri K."/>
            <person name="van Sinderen D."/>
            <person name="Ventura M."/>
        </authorList>
    </citation>
    <scope>NUCLEOTIDE SEQUENCE [LARGE SCALE GENOMIC DNA]</scope>
    <source>
        <strain evidence="2 3">LMG 21773</strain>
    </source>
</reference>
<dbReference type="RefSeq" id="WP_094689582.1">
    <property type="nucleotide sequence ID" value="NZ_JACBYZ010000001.1"/>
</dbReference>
<feature type="compositionally biased region" description="Acidic residues" evidence="1">
    <location>
        <begin position="240"/>
        <end position="250"/>
    </location>
</feature>
<dbReference type="Proteomes" id="UP000228976">
    <property type="component" value="Unassembled WGS sequence"/>
</dbReference>
<gene>
    <name evidence="2" type="ORF">AEAE_0496</name>
</gene>
<feature type="compositionally biased region" description="Basic and acidic residues" evidence="1">
    <location>
        <begin position="228"/>
        <end position="239"/>
    </location>
</feature>
<keyword evidence="3" id="KW-1185">Reference proteome</keyword>
<evidence type="ECO:0000313" key="2">
    <source>
        <dbReference type="EMBL" id="OZG56008.1"/>
    </source>
</evidence>
<feature type="region of interest" description="Disordered" evidence="1">
    <location>
        <begin position="212"/>
        <end position="257"/>
    </location>
</feature>
<comment type="caution">
    <text evidence="2">The sequence shown here is derived from an EMBL/GenBank/DDBJ whole genome shotgun (WGS) entry which is preliminary data.</text>
</comment>
<dbReference type="EMBL" id="MWWU01000002">
    <property type="protein sequence ID" value="OZG56008.1"/>
    <property type="molecule type" value="Genomic_DNA"/>
</dbReference>
<dbReference type="AlphaFoldDB" id="A0A261FA91"/>
<proteinExistence type="predicted"/>
<evidence type="ECO:0008006" key="4">
    <source>
        <dbReference type="Google" id="ProtNLM"/>
    </source>
</evidence>
<organism evidence="2 3">
    <name type="scientific">Aeriscardovia aeriphila</name>
    <dbReference type="NCBI Taxonomy" id="218139"/>
    <lineage>
        <taxon>Bacteria</taxon>
        <taxon>Bacillati</taxon>
        <taxon>Actinomycetota</taxon>
        <taxon>Actinomycetes</taxon>
        <taxon>Bifidobacteriales</taxon>
        <taxon>Bifidobacteriaceae</taxon>
        <taxon>Aeriscardovia</taxon>
    </lineage>
</organism>
<evidence type="ECO:0000313" key="3">
    <source>
        <dbReference type="Proteomes" id="UP000228976"/>
    </source>
</evidence>
<accession>A0A261FA91</accession>
<sequence>MSSETSPRKASRRRHSAVVVAVFLAIVALVAVGAQGAGRQRLESARNNCRNAYGEVASAKDEYLKVLESDDVHSARAVSEKEVADTSTVTRLHRDVQPIEAVVDTCPLMSTETSVLVERANELKKLSDRYTSRAQQLKADVKAVNASVHDYQLNQAILVLSHEVNNAEQLLKDSDGTVAQESTRDDLKASLATAKKLLKRKKKVEARIEDATADLASKQDAVKQSQAQKHDQDKNKADADDSADENDEAQSDGSSND</sequence>
<protein>
    <recommendedName>
        <fullName evidence="4">Colicin transporter</fullName>
    </recommendedName>
</protein>
<evidence type="ECO:0000256" key="1">
    <source>
        <dbReference type="SAM" id="MobiDB-lite"/>
    </source>
</evidence>